<feature type="region of interest" description="Disordered" evidence="1">
    <location>
        <begin position="62"/>
        <end position="102"/>
    </location>
</feature>
<gene>
    <name evidence="4" type="ORF">EYF70_08435</name>
    <name evidence="3" type="ORF">GCM10007387_09650</name>
</gene>
<evidence type="ECO:0000313" key="5">
    <source>
        <dbReference type="Proteomes" id="UP000292307"/>
    </source>
</evidence>
<evidence type="ECO:0000313" key="6">
    <source>
        <dbReference type="Proteomes" id="UP000628442"/>
    </source>
</evidence>
<keyword evidence="2" id="KW-0732">Signal</keyword>
<feature type="compositionally biased region" description="Basic and acidic residues" evidence="1">
    <location>
        <begin position="71"/>
        <end position="82"/>
    </location>
</feature>
<organism evidence="3 6">
    <name type="scientific">Pseudoduganella albidiflava</name>
    <dbReference type="NCBI Taxonomy" id="321983"/>
    <lineage>
        <taxon>Bacteria</taxon>
        <taxon>Pseudomonadati</taxon>
        <taxon>Pseudomonadota</taxon>
        <taxon>Betaproteobacteria</taxon>
        <taxon>Burkholderiales</taxon>
        <taxon>Oxalobacteraceae</taxon>
        <taxon>Telluria group</taxon>
        <taxon>Pseudoduganella</taxon>
    </lineage>
</organism>
<accession>A0A411WVU1</accession>
<evidence type="ECO:0000313" key="3">
    <source>
        <dbReference type="EMBL" id="GGY30098.1"/>
    </source>
</evidence>
<reference evidence="3" key="1">
    <citation type="journal article" date="2014" name="Int. J. Syst. Evol. Microbiol.">
        <title>Complete genome sequence of Corynebacterium casei LMG S-19264T (=DSM 44701T), isolated from a smear-ripened cheese.</title>
        <authorList>
            <consortium name="US DOE Joint Genome Institute (JGI-PGF)"/>
            <person name="Walter F."/>
            <person name="Albersmeier A."/>
            <person name="Kalinowski J."/>
            <person name="Ruckert C."/>
        </authorList>
    </citation>
    <scope>NUCLEOTIDE SEQUENCE</scope>
    <source>
        <strain evidence="3">KCTC 12343</strain>
    </source>
</reference>
<feature type="chain" id="PRO_5043490010" description="DUF4198 domain-containing protein" evidence="2">
    <location>
        <begin position="20"/>
        <end position="250"/>
    </location>
</feature>
<sequence length="250" mass="27608">MKSILLLAGALAMAGGAHAGADLDLHITRYSKVVTAEGVTREARYEETMLRRAGHVWTARVLPGTSHGHGHGHEQEHAHEGGHPPAQGKAQKVAASKVAARQSVGHKHFNPVTLPRHVAMEDGKLRMAYVDAHAKEVIAIPPGEFDNVGFDGSWDHAYHLLDTQGLRAMAPSQRPSPVPGARWRERERGGLYERVLWDDRRQVPLVIESGDKAGTFYTRTELKVAAGVTRELPWQKLKGYAQREYADYLD</sequence>
<dbReference type="RefSeq" id="WP_131144998.1">
    <property type="nucleotide sequence ID" value="NZ_BMWV01000002.1"/>
</dbReference>
<feature type="compositionally biased region" description="Low complexity" evidence="1">
    <location>
        <begin position="86"/>
        <end position="102"/>
    </location>
</feature>
<dbReference type="Proteomes" id="UP000292307">
    <property type="component" value="Chromosome"/>
</dbReference>
<protein>
    <recommendedName>
        <fullName evidence="7">DUF4198 domain-containing protein</fullName>
    </recommendedName>
</protein>
<dbReference type="EMBL" id="BMWV01000002">
    <property type="protein sequence ID" value="GGY30098.1"/>
    <property type="molecule type" value="Genomic_DNA"/>
</dbReference>
<dbReference type="OrthoDB" id="5509809at2"/>
<evidence type="ECO:0000256" key="2">
    <source>
        <dbReference type="SAM" id="SignalP"/>
    </source>
</evidence>
<evidence type="ECO:0000313" key="4">
    <source>
        <dbReference type="EMBL" id="QBI00870.1"/>
    </source>
</evidence>
<dbReference type="AlphaFoldDB" id="A0A411WVU1"/>
<evidence type="ECO:0008006" key="7">
    <source>
        <dbReference type="Google" id="ProtNLM"/>
    </source>
</evidence>
<reference evidence="3" key="3">
    <citation type="submission" date="2022-12" db="EMBL/GenBank/DDBJ databases">
        <authorList>
            <person name="Sun Q."/>
            <person name="Kim S."/>
        </authorList>
    </citation>
    <scope>NUCLEOTIDE SEQUENCE</scope>
    <source>
        <strain evidence="3">KCTC 12343</strain>
    </source>
</reference>
<reference evidence="4 5" key="2">
    <citation type="submission" date="2019-02" db="EMBL/GenBank/DDBJ databases">
        <title>Draft Genome Sequences of Six Type Strains of the Genus Massilia.</title>
        <authorList>
            <person name="Miess H."/>
            <person name="Frediansyhah A."/>
            <person name="Gross H."/>
        </authorList>
    </citation>
    <scope>NUCLEOTIDE SEQUENCE [LARGE SCALE GENOMIC DNA]</scope>
    <source>
        <strain evidence="4 5">DSM 17472</strain>
    </source>
</reference>
<dbReference type="Proteomes" id="UP000628442">
    <property type="component" value="Unassembled WGS sequence"/>
</dbReference>
<keyword evidence="5" id="KW-1185">Reference proteome</keyword>
<name>A0A411WVU1_9BURK</name>
<dbReference type="EMBL" id="CP036401">
    <property type="protein sequence ID" value="QBI00870.1"/>
    <property type="molecule type" value="Genomic_DNA"/>
</dbReference>
<feature type="signal peptide" evidence="2">
    <location>
        <begin position="1"/>
        <end position="19"/>
    </location>
</feature>
<proteinExistence type="predicted"/>
<evidence type="ECO:0000256" key="1">
    <source>
        <dbReference type="SAM" id="MobiDB-lite"/>
    </source>
</evidence>